<keyword evidence="1" id="KW-0812">Transmembrane</keyword>
<name>A0A5N8XGK2_9ACTN</name>
<dbReference type="EMBL" id="VJZC01000091">
    <property type="protein sequence ID" value="MPY58579.1"/>
    <property type="molecule type" value="Genomic_DNA"/>
</dbReference>
<dbReference type="AlphaFoldDB" id="A0A5N8XGK2"/>
<evidence type="ECO:0000313" key="3">
    <source>
        <dbReference type="Proteomes" id="UP000400924"/>
    </source>
</evidence>
<dbReference type="Proteomes" id="UP000400924">
    <property type="component" value="Unassembled WGS sequence"/>
</dbReference>
<protein>
    <submittedName>
        <fullName evidence="2">Uncharacterized protein</fullName>
    </submittedName>
</protein>
<organism evidence="2 3">
    <name type="scientific">Streptomyces spongiae</name>
    <dbReference type="NCBI Taxonomy" id="565072"/>
    <lineage>
        <taxon>Bacteria</taxon>
        <taxon>Bacillati</taxon>
        <taxon>Actinomycetota</taxon>
        <taxon>Actinomycetes</taxon>
        <taxon>Kitasatosporales</taxon>
        <taxon>Streptomycetaceae</taxon>
        <taxon>Streptomyces</taxon>
    </lineage>
</organism>
<dbReference type="OrthoDB" id="3366108at2"/>
<keyword evidence="3" id="KW-1185">Reference proteome</keyword>
<keyword evidence="1" id="KW-0472">Membrane</keyword>
<feature type="transmembrane region" description="Helical" evidence="1">
    <location>
        <begin position="6"/>
        <end position="26"/>
    </location>
</feature>
<keyword evidence="1" id="KW-1133">Transmembrane helix</keyword>
<reference evidence="2 3" key="1">
    <citation type="submission" date="2019-07" db="EMBL/GenBank/DDBJ databases">
        <title>New species of Amycolatopsis and Streptomyces.</title>
        <authorList>
            <person name="Duangmal K."/>
            <person name="Teo W.F.A."/>
            <person name="Lipun K."/>
        </authorList>
    </citation>
    <scope>NUCLEOTIDE SEQUENCE [LARGE SCALE GENOMIC DNA]</scope>
    <source>
        <strain evidence="2 3">NBRC 106415</strain>
    </source>
</reference>
<evidence type="ECO:0000256" key="1">
    <source>
        <dbReference type="SAM" id="Phobius"/>
    </source>
</evidence>
<accession>A0A5N8XGK2</accession>
<comment type="caution">
    <text evidence="2">The sequence shown here is derived from an EMBL/GenBank/DDBJ whole genome shotgun (WGS) entry which is preliminary data.</text>
</comment>
<gene>
    <name evidence="2" type="ORF">FNH08_15810</name>
</gene>
<proteinExistence type="predicted"/>
<sequence>MEAETVVAACAVVIAVASLAVSVYEVRATRQHNRHSVRPILQLQRGMSKGHKAGIKLINSGLGPAFVVSTTLTVDGEVIGAWNKAGADRARDGLVAWPYAVTFTETQTIATGYEEFLLSVDPYEPQAHAEFIDLITRRLHLQIRYESLYGGENFHVTLRPRTQG</sequence>
<evidence type="ECO:0000313" key="2">
    <source>
        <dbReference type="EMBL" id="MPY58579.1"/>
    </source>
</evidence>
<dbReference type="RefSeq" id="WP_152772119.1">
    <property type="nucleotide sequence ID" value="NZ_VJZC01000091.1"/>
</dbReference>